<keyword evidence="3" id="KW-0813">Transport</keyword>
<dbReference type="NCBIfam" id="TIGR01104">
    <property type="entry name" value="V_PPase"/>
    <property type="match status" value="1"/>
</dbReference>
<dbReference type="PANTHER" id="PTHR31998">
    <property type="entry name" value="K(+)-INSENSITIVE PYROPHOSPHATE-ENERGIZED PROTON PUMP"/>
    <property type="match status" value="1"/>
</dbReference>
<comment type="caution">
    <text evidence="12">The sequence shown here is derived from an EMBL/GenBank/DDBJ whole genome shotgun (WGS) entry which is preliminary data.</text>
</comment>
<sequence length="776" mass="80413">MSFCLGNDTFPCNASAIEAVSLGLATGGVALLFTLWLFHKLQQAPRGNDLMNKISDQIKSGARAFLKTEYKYLACFVIVVFAVLVILYSLDPPSGDKTDGIRYGGCFLVGAILSASAGWFGMVVATDANVRTTQAADKEGLNTALRVAFTGGAVMGFTVVGLGLLGISLMFYLVTLGYDDFTDAQRFRNAADTLAGFGFGASSIALFARVAGGIYTKAADVGADLVGKVEMDIPEDDPRNPAVIADNVGDNVGDVAGMGADLFESFVGSIIASVALAQGDIVLVMLPFWIAGAGIVAAMIGYFVVGTKEGASQKDLLNALLKGTMFASVLVAGFSALIIAFLFDGRSEDGWKIFGCIIIGLVAGILIGQVTEYFTSYHYWPTKSITEAGITGPATVIIQGLGIGMISTVFPVLILVATILGCNALSGTYGIAMAAVGMLSTLGVTLATDAYGPVADNAGGIAEMAELEERVRDTTDALDALGNTTAATGKGFAIGSAVLTALSLLAAFKEKAGILIVDIGDPVVLSGVLIGAMLPFLFAALTMLSVQKAAGAIIIEVRRQFAEIPGLREGTAEADSDKCVAISTQSSVEEMILPGLYAVLSPITVGFLVGRTCLVGMLAGSIASGMMLALMMANAGGAWDNSKKYIEIEGAAGGKGTETHKACVVGDTVGDPFKDTSGPALNILIKLMSIISLTIAPLLQDFNTWESAEYGVIPLAVMLIGTIAVWWFFWRDGHDITAEMTGAGAKDGGEAGAKDPEETAKPEDSAKNPEDVEVAA</sequence>
<evidence type="ECO:0000256" key="2">
    <source>
        <dbReference type="ARBA" id="ARBA00013242"/>
    </source>
</evidence>
<keyword evidence="7 11" id="KW-1133">Transmembrane helix</keyword>
<reference evidence="12" key="1">
    <citation type="journal article" date="2021" name="Sci. Rep.">
        <title>Diploid genomic architecture of Nitzschia inconspicua, an elite biomass production diatom.</title>
        <authorList>
            <person name="Oliver A."/>
            <person name="Podell S."/>
            <person name="Pinowska A."/>
            <person name="Traller J.C."/>
            <person name="Smith S.R."/>
            <person name="McClure R."/>
            <person name="Beliaev A."/>
            <person name="Bohutskyi P."/>
            <person name="Hill E.A."/>
            <person name="Rabines A."/>
            <person name="Zheng H."/>
            <person name="Allen L.Z."/>
            <person name="Kuo A."/>
            <person name="Grigoriev I.V."/>
            <person name="Allen A.E."/>
            <person name="Hazlebeck D."/>
            <person name="Allen E.E."/>
        </authorList>
    </citation>
    <scope>NUCLEOTIDE SEQUENCE</scope>
    <source>
        <strain evidence="12">Hildebrandi</strain>
    </source>
</reference>
<feature type="transmembrane region" description="Helical" evidence="11">
    <location>
        <begin position="711"/>
        <end position="730"/>
    </location>
</feature>
<evidence type="ECO:0000313" key="12">
    <source>
        <dbReference type="EMBL" id="KAG7351204.1"/>
    </source>
</evidence>
<evidence type="ECO:0000256" key="3">
    <source>
        <dbReference type="ARBA" id="ARBA00022448"/>
    </source>
</evidence>
<dbReference type="AlphaFoldDB" id="A0A9K3KXK1"/>
<dbReference type="NCBIfam" id="NF001960">
    <property type="entry name" value="PRK00733.3-5"/>
    <property type="match status" value="1"/>
</dbReference>
<dbReference type="OrthoDB" id="5210at2759"/>
<feature type="transmembrane region" description="Helical" evidence="11">
    <location>
        <begin position="350"/>
        <end position="370"/>
    </location>
</feature>
<feature type="transmembrane region" description="Helical" evidence="11">
    <location>
        <begin position="491"/>
        <end position="508"/>
    </location>
</feature>
<keyword evidence="8" id="KW-0406">Ion transport</keyword>
<evidence type="ECO:0000256" key="4">
    <source>
        <dbReference type="ARBA" id="ARBA00022692"/>
    </source>
</evidence>
<dbReference type="HAMAP" id="MF_01129">
    <property type="entry name" value="PPase_energized_pump"/>
    <property type="match status" value="1"/>
</dbReference>
<gene>
    <name evidence="12" type="ORF">IV203_010564</name>
</gene>
<dbReference type="GO" id="GO:0009678">
    <property type="term" value="F:diphosphate hydrolysis-driven proton transmembrane transporter activity"/>
    <property type="evidence" value="ECO:0007669"/>
    <property type="project" value="UniProtKB-EC"/>
</dbReference>
<dbReference type="EMBL" id="JAGRRH010000018">
    <property type="protein sequence ID" value="KAG7351204.1"/>
    <property type="molecule type" value="Genomic_DNA"/>
</dbReference>
<dbReference type="GO" id="GO:0012505">
    <property type="term" value="C:endomembrane system"/>
    <property type="evidence" value="ECO:0007669"/>
    <property type="project" value="UniProtKB-SubCell"/>
</dbReference>
<evidence type="ECO:0000256" key="7">
    <source>
        <dbReference type="ARBA" id="ARBA00022989"/>
    </source>
</evidence>
<evidence type="ECO:0000256" key="8">
    <source>
        <dbReference type="ARBA" id="ARBA00023065"/>
    </source>
</evidence>
<evidence type="ECO:0000256" key="5">
    <source>
        <dbReference type="ARBA" id="ARBA00022842"/>
    </source>
</evidence>
<accession>A0A9K3KXK1</accession>
<comment type="subcellular location">
    <subcellularLocation>
        <location evidence="1">Endomembrane system</location>
        <topology evidence="1">Multi-pass membrane protein</topology>
    </subcellularLocation>
</comment>
<feature type="transmembrane region" description="Helical" evidence="11">
    <location>
        <begin position="515"/>
        <end position="538"/>
    </location>
</feature>
<keyword evidence="4 11" id="KW-0812">Transmembrane</keyword>
<feature type="transmembrane region" description="Helical" evidence="11">
    <location>
        <begin position="20"/>
        <end position="38"/>
    </location>
</feature>
<organism evidence="12 13">
    <name type="scientific">Nitzschia inconspicua</name>
    <dbReference type="NCBI Taxonomy" id="303405"/>
    <lineage>
        <taxon>Eukaryota</taxon>
        <taxon>Sar</taxon>
        <taxon>Stramenopiles</taxon>
        <taxon>Ochrophyta</taxon>
        <taxon>Bacillariophyta</taxon>
        <taxon>Bacillariophyceae</taxon>
        <taxon>Bacillariophycidae</taxon>
        <taxon>Bacillariales</taxon>
        <taxon>Bacillariaceae</taxon>
        <taxon>Nitzschia</taxon>
    </lineage>
</organism>
<evidence type="ECO:0000256" key="1">
    <source>
        <dbReference type="ARBA" id="ARBA00004127"/>
    </source>
</evidence>
<feature type="transmembrane region" description="Helical" evidence="11">
    <location>
        <begin position="596"/>
        <end position="622"/>
    </location>
</feature>
<dbReference type="InterPro" id="IPR004131">
    <property type="entry name" value="PPase-energised_H-pump"/>
</dbReference>
<feature type="transmembrane region" description="Helical" evidence="11">
    <location>
        <begin position="194"/>
        <end position="215"/>
    </location>
</feature>
<feature type="transmembrane region" description="Helical" evidence="11">
    <location>
        <begin position="428"/>
        <end position="447"/>
    </location>
</feature>
<keyword evidence="13" id="KW-1185">Reference proteome</keyword>
<feature type="transmembrane region" description="Helical" evidence="11">
    <location>
        <begin position="102"/>
        <end position="126"/>
    </location>
</feature>
<dbReference type="Proteomes" id="UP000693970">
    <property type="component" value="Unassembled WGS sequence"/>
</dbReference>
<evidence type="ECO:0000313" key="13">
    <source>
        <dbReference type="Proteomes" id="UP000693970"/>
    </source>
</evidence>
<keyword evidence="5" id="KW-0460">Magnesium</keyword>
<evidence type="ECO:0000256" key="11">
    <source>
        <dbReference type="SAM" id="Phobius"/>
    </source>
</evidence>
<protein>
    <recommendedName>
        <fullName evidence="2">H(+)-exporting diphosphatase</fullName>
        <ecNumber evidence="2">7.1.3.1</ecNumber>
    </recommendedName>
</protein>
<feature type="transmembrane region" description="Helical" evidence="11">
    <location>
        <begin position="325"/>
        <end position="343"/>
    </location>
</feature>
<feature type="region of interest" description="Disordered" evidence="10">
    <location>
        <begin position="740"/>
        <end position="776"/>
    </location>
</feature>
<feature type="compositionally biased region" description="Basic and acidic residues" evidence="10">
    <location>
        <begin position="747"/>
        <end position="770"/>
    </location>
</feature>
<name>A0A9K3KXK1_9STRA</name>
<evidence type="ECO:0000256" key="6">
    <source>
        <dbReference type="ARBA" id="ARBA00022967"/>
    </source>
</evidence>
<feature type="transmembrane region" description="Helical" evidence="11">
    <location>
        <begin position="72"/>
        <end position="90"/>
    </location>
</feature>
<evidence type="ECO:0000256" key="9">
    <source>
        <dbReference type="ARBA" id="ARBA00023136"/>
    </source>
</evidence>
<keyword evidence="6" id="KW-1278">Translocase</keyword>
<proteinExistence type="inferred from homology"/>
<feature type="transmembrane region" description="Helical" evidence="11">
    <location>
        <begin position="281"/>
        <end position="305"/>
    </location>
</feature>
<feature type="transmembrane region" description="Helical" evidence="11">
    <location>
        <begin position="147"/>
        <end position="174"/>
    </location>
</feature>
<evidence type="ECO:0000256" key="10">
    <source>
        <dbReference type="SAM" id="MobiDB-lite"/>
    </source>
</evidence>
<dbReference type="PIRSF" id="PIRSF001265">
    <property type="entry name" value="H+-PPase"/>
    <property type="match status" value="1"/>
</dbReference>
<keyword evidence="9 11" id="KW-0472">Membrane</keyword>
<reference evidence="12" key="2">
    <citation type="submission" date="2021-04" db="EMBL/GenBank/DDBJ databases">
        <authorList>
            <person name="Podell S."/>
        </authorList>
    </citation>
    <scope>NUCLEOTIDE SEQUENCE</scope>
    <source>
        <strain evidence="12">Hildebrandi</strain>
    </source>
</reference>
<dbReference type="GO" id="GO:0004427">
    <property type="term" value="F:inorganic diphosphate phosphatase activity"/>
    <property type="evidence" value="ECO:0007669"/>
    <property type="project" value="InterPro"/>
</dbReference>
<dbReference type="GO" id="GO:0016020">
    <property type="term" value="C:membrane"/>
    <property type="evidence" value="ECO:0007669"/>
    <property type="project" value="InterPro"/>
</dbReference>
<feature type="transmembrane region" description="Helical" evidence="11">
    <location>
        <begin position="390"/>
        <end position="416"/>
    </location>
</feature>
<dbReference type="Pfam" id="PF03030">
    <property type="entry name" value="H_PPase"/>
    <property type="match status" value="1"/>
</dbReference>
<dbReference type="EC" id="7.1.3.1" evidence="2"/>